<dbReference type="AlphaFoldDB" id="A0A0K6GA66"/>
<keyword evidence="3 7" id="KW-0812">Transmembrane</keyword>
<dbReference type="Proteomes" id="UP000044841">
    <property type="component" value="Unassembled WGS sequence"/>
</dbReference>
<dbReference type="Pfam" id="PF07690">
    <property type="entry name" value="MFS_1"/>
    <property type="match status" value="1"/>
</dbReference>
<evidence type="ECO:0000259" key="8">
    <source>
        <dbReference type="PROSITE" id="PS50850"/>
    </source>
</evidence>
<dbReference type="Gene3D" id="1.20.1720.10">
    <property type="entry name" value="Multidrug resistance protein D"/>
    <property type="match status" value="1"/>
</dbReference>
<dbReference type="EMBL" id="CYGV01001556">
    <property type="protein sequence ID" value="CUA75493.1"/>
    <property type="molecule type" value="Genomic_DNA"/>
</dbReference>
<feature type="compositionally biased region" description="Polar residues" evidence="6">
    <location>
        <begin position="10"/>
        <end position="31"/>
    </location>
</feature>
<feature type="transmembrane region" description="Helical" evidence="7">
    <location>
        <begin position="319"/>
        <end position="344"/>
    </location>
</feature>
<accession>A0A0K6GA66</accession>
<dbReference type="GO" id="GO:0016020">
    <property type="term" value="C:membrane"/>
    <property type="evidence" value="ECO:0007669"/>
    <property type="project" value="UniProtKB-SubCell"/>
</dbReference>
<feature type="transmembrane region" description="Helical" evidence="7">
    <location>
        <begin position="242"/>
        <end position="262"/>
    </location>
</feature>
<dbReference type="PANTHER" id="PTHR42718:SF9">
    <property type="entry name" value="MAJOR FACILITATOR SUPERFAMILY MULTIDRUG TRANSPORTER MFSC"/>
    <property type="match status" value="1"/>
</dbReference>
<dbReference type="Gene3D" id="1.20.1250.20">
    <property type="entry name" value="MFS general substrate transporter like domains"/>
    <property type="match status" value="1"/>
</dbReference>
<reference evidence="9 10" key="1">
    <citation type="submission" date="2015-07" db="EMBL/GenBank/DDBJ databases">
        <authorList>
            <person name="Noorani M."/>
        </authorList>
    </citation>
    <scope>NUCLEOTIDE SEQUENCE [LARGE SCALE GENOMIC DNA]</scope>
    <source>
        <strain evidence="9">BBA 69670</strain>
    </source>
</reference>
<feature type="transmembrane region" description="Helical" evidence="7">
    <location>
        <begin position="274"/>
        <end position="293"/>
    </location>
</feature>
<evidence type="ECO:0000256" key="2">
    <source>
        <dbReference type="ARBA" id="ARBA00022448"/>
    </source>
</evidence>
<dbReference type="InterPro" id="IPR020846">
    <property type="entry name" value="MFS_dom"/>
</dbReference>
<organism evidence="9 10">
    <name type="scientific">Rhizoctonia solani</name>
    <dbReference type="NCBI Taxonomy" id="456999"/>
    <lineage>
        <taxon>Eukaryota</taxon>
        <taxon>Fungi</taxon>
        <taxon>Dikarya</taxon>
        <taxon>Basidiomycota</taxon>
        <taxon>Agaricomycotina</taxon>
        <taxon>Agaricomycetes</taxon>
        <taxon>Cantharellales</taxon>
        <taxon>Ceratobasidiaceae</taxon>
        <taxon>Rhizoctonia</taxon>
    </lineage>
</organism>
<evidence type="ECO:0000313" key="9">
    <source>
        <dbReference type="EMBL" id="CUA75493.1"/>
    </source>
</evidence>
<evidence type="ECO:0000256" key="1">
    <source>
        <dbReference type="ARBA" id="ARBA00004141"/>
    </source>
</evidence>
<feature type="region of interest" description="Disordered" evidence="6">
    <location>
        <begin position="1"/>
        <end position="36"/>
    </location>
</feature>
<feature type="domain" description="Major facilitator superfamily (MFS) profile" evidence="8">
    <location>
        <begin position="52"/>
        <end position="518"/>
    </location>
</feature>
<name>A0A0K6GA66_9AGAM</name>
<comment type="subcellular location">
    <subcellularLocation>
        <location evidence="1">Membrane</location>
        <topology evidence="1">Multi-pass membrane protein</topology>
    </subcellularLocation>
</comment>
<feature type="transmembrane region" description="Helical" evidence="7">
    <location>
        <begin position="49"/>
        <end position="68"/>
    </location>
</feature>
<feature type="transmembrane region" description="Helical" evidence="7">
    <location>
        <begin position="356"/>
        <end position="377"/>
    </location>
</feature>
<proteinExistence type="predicted"/>
<keyword evidence="10" id="KW-1185">Reference proteome</keyword>
<dbReference type="InterPro" id="IPR036259">
    <property type="entry name" value="MFS_trans_sf"/>
</dbReference>
<evidence type="ECO:0000256" key="7">
    <source>
        <dbReference type="SAM" id="Phobius"/>
    </source>
</evidence>
<protein>
    <submittedName>
        <fullName evidence="9">Drug resistance protein YOR378W [Saccharomyces cerevisiae S288c]</fullName>
    </submittedName>
</protein>
<keyword evidence="2" id="KW-0813">Transport</keyword>
<evidence type="ECO:0000256" key="6">
    <source>
        <dbReference type="SAM" id="MobiDB-lite"/>
    </source>
</evidence>
<dbReference type="GO" id="GO:0022857">
    <property type="term" value="F:transmembrane transporter activity"/>
    <property type="evidence" value="ECO:0007669"/>
    <property type="project" value="InterPro"/>
</dbReference>
<keyword evidence="4 7" id="KW-1133">Transmembrane helix</keyword>
<gene>
    <name evidence="9" type="ORF">RSOLAG22IIIB_05924</name>
</gene>
<feature type="transmembrane region" description="Helical" evidence="7">
    <location>
        <begin position="446"/>
        <end position="469"/>
    </location>
</feature>
<feature type="transmembrane region" description="Helical" evidence="7">
    <location>
        <begin position="384"/>
        <end position="404"/>
    </location>
</feature>
<feature type="transmembrane region" description="Helical" evidence="7">
    <location>
        <begin position="410"/>
        <end position="434"/>
    </location>
</feature>
<keyword evidence="5 7" id="KW-0472">Membrane</keyword>
<feature type="transmembrane region" description="Helical" evidence="7">
    <location>
        <begin position="494"/>
        <end position="514"/>
    </location>
</feature>
<sequence length="540" mass="57236">MGTPGHEAEQSSAVVSGSNSVTHPSSRSGTLNEADDQGQVTAPIGRARALVVTLACTLAMVNNIMSGASISIALPDMGKDLGISQADLQWLVSSYSLTSGCFLLLFGRLADLFGRKKVFLLGSLWSLAWAIGCGFAPNAIALDVMRAFQGMGAAAAVPSAVGILAHEFPPSVARSVAFATFSAGAPLGGGIGFVIGGLMTQYTSVKWRGVFFVSAGIGALTIAAAAVGIHKDKPSQEQDRRIDWVGAALSTVALVLLTFSLAQSSSAKDGWRTPYIPVVLVISVLLLGCFVYWEHYIETRTTRPPLMRLGLWTRAKGKFAAIQLVVFFDWSCFTTWQFFVTLYYQEYLGLSPASRTHILVEFEPSGFLCNLAIALFIGRISGSVLIGVGCFFTGLAALLFAVIIPSATYWAFGFPAAAVVVIGADFMFATGSIFVAKIALPHEQSLAGGIFNTLNQLGTAFGLAIANVVNNNVHRRALRESGDELGSLLRGYRAAFWTCFAFGMAALVLTLIFLRDIGIVGHSPKSSVEAEEQSKEKGGA</sequence>
<evidence type="ECO:0000256" key="3">
    <source>
        <dbReference type="ARBA" id="ARBA00022692"/>
    </source>
</evidence>
<feature type="transmembrane region" description="Helical" evidence="7">
    <location>
        <begin position="210"/>
        <end position="230"/>
    </location>
</feature>
<dbReference type="InterPro" id="IPR011701">
    <property type="entry name" value="MFS"/>
</dbReference>
<dbReference type="PANTHER" id="PTHR42718">
    <property type="entry name" value="MAJOR FACILITATOR SUPERFAMILY MULTIDRUG TRANSPORTER MFSC"/>
    <property type="match status" value="1"/>
</dbReference>
<feature type="transmembrane region" description="Helical" evidence="7">
    <location>
        <begin position="118"/>
        <end position="141"/>
    </location>
</feature>
<feature type="transmembrane region" description="Helical" evidence="7">
    <location>
        <begin position="88"/>
        <end position="106"/>
    </location>
</feature>
<evidence type="ECO:0000256" key="4">
    <source>
        <dbReference type="ARBA" id="ARBA00022989"/>
    </source>
</evidence>
<dbReference type="SUPFAM" id="SSF103473">
    <property type="entry name" value="MFS general substrate transporter"/>
    <property type="match status" value="1"/>
</dbReference>
<evidence type="ECO:0000256" key="5">
    <source>
        <dbReference type="ARBA" id="ARBA00023136"/>
    </source>
</evidence>
<dbReference type="PROSITE" id="PS50850">
    <property type="entry name" value="MFS"/>
    <property type="match status" value="1"/>
</dbReference>
<evidence type="ECO:0000313" key="10">
    <source>
        <dbReference type="Proteomes" id="UP000044841"/>
    </source>
</evidence>
<feature type="transmembrane region" description="Helical" evidence="7">
    <location>
        <begin position="177"/>
        <end position="198"/>
    </location>
</feature>